<dbReference type="Pfam" id="PF03108">
    <property type="entry name" value="DBD_Tnp_Mut"/>
    <property type="match status" value="1"/>
</dbReference>
<dbReference type="InterPro" id="IPR004332">
    <property type="entry name" value="Transposase_MuDR"/>
</dbReference>
<proteinExistence type="predicted"/>
<sequence length="357" mass="40056">MGEHNSISSVPHEQRYTYKVCGYKKATQAEGHSSKAWGSLVPHQDLSMLKFEVDPDAAFKLCVQVSRFTAMLDDGSTVDLPRKYDEWVVDSRCYTLADLEKDIASRVKWGRRQQIVMYEVGSGLERKLVDDKALSVAFSDHQIDKRMFVFVDVEEKPAQLISKSDVTVHNGNVSATAVSSNEPAVGSNEQAIGNNEPADGHVIDWDSIVIDPIPDEKIGSIFSVMDEDAMLEFLGLQPDDERDDERAEATRLAGEKETEIDMDVEGAELPVDDYIPGEQTVIYDREDPPMEVGSIYASMNEFRAAVRQHAIKEQFELGTEKSCKDLFRGYCKADCCKWSIVARLMSDKKLTPRKAKK</sequence>
<gene>
    <name evidence="2" type="ORF">URODEC1_LOCUS74153</name>
</gene>
<evidence type="ECO:0000259" key="1">
    <source>
        <dbReference type="Pfam" id="PF03108"/>
    </source>
</evidence>
<evidence type="ECO:0000313" key="3">
    <source>
        <dbReference type="Proteomes" id="UP001497457"/>
    </source>
</evidence>
<protein>
    <recommendedName>
        <fullName evidence="1">Transposase MuDR plant domain-containing protein</fullName>
    </recommendedName>
</protein>
<dbReference type="AlphaFoldDB" id="A0ABC9CE55"/>
<accession>A0ABC9CE55</accession>
<name>A0ABC9CE55_9POAL</name>
<organism evidence="2 3">
    <name type="scientific">Urochloa decumbens</name>
    <dbReference type="NCBI Taxonomy" id="240449"/>
    <lineage>
        <taxon>Eukaryota</taxon>
        <taxon>Viridiplantae</taxon>
        <taxon>Streptophyta</taxon>
        <taxon>Embryophyta</taxon>
        <taxon>Tracheophyta</taxon>
        <taxon>Spermatophyta</taxon>
        <taxon>Magnoliopsida</taxon>
        <taxon>Liliopsida</taxon>
        <taxon>Poales</taxon>
        <taxon>Poaceae</taxon>
        <taxon>PACMAD clade</taxon>
        <taxon>Panicoideae</taxon>
        <taxon>Panicodae</taxon>
        <taxon>Paniceae</taxon>
        <taxon>Melinidinae</taxon>
        <taxon>Urochloa</taxon>
    </lineage>
</organism>
<reference evidence="2" key="1">
    <citation type="submission" date="2024-10" db="EMBL/GenBank/DDBJ databases">
        <authorList>
            <person name="Ryan C."/>
        </authorList>
    </citation>
    <scope>NUCLEOTIDE SEQUENCE [LARGE SCALE GENOMIC DNA]</scope>
</reference>
<keyword evidence="3" id="KW-1185">Reference proteome</keyword>
<dbReference type="Proteomes" id="UP001497457">
    <property type="component" value="Chromosome 29rd"/>
</dbReference>
<feature type="domain" description="Transposase MuDR plant" evidence="1">
    <location>
        <begin position="290"/>
        <end position="349"/>
    </location>
</feature>
<dbReference type="EMBL" id="OZ075139">
    <property type="protein sequence ID" value="CAL5018264.1"/>
    <property type="molecule type" value="Genomic_DNA"/>
</dbReference>
<evidence type="ECO:0000313" key="2">
    <source>
        <dbReference type="EMBL" id="CAL5018264.1"/>
    </source>
</evidence>